<proteinExistence type="predicted"/>
<organism evidence="2 3">
    <name type="scientific">Vicia faba</name>
    <name type="common">Broad bean</name>
    <name type="synonym">Faba vulgaris</name>
    <dbReference type="NCBI Taxonomy" id="3906"/>
    <lineage>
        <taxon>Eukaryota</taxon>
        <taxon>Viridiplantae</taxon>
        <taxon>Streptophyta</taxon>
        <taxon>Embryophyta</taxon>
        <taxon>Tracheophyta</taxon>
        <taxon>Spermatophyta</taxon>
        <taxon>Magnoliopsida</taxon>
        <taxon>eudicotyledons</taxon>
        <taxon>Gunneridae</taxon>
        <taxon>Pentapetalae</taxon>
        <taxon>rosids</taxon>
        <taxon>fabids</taxon>
        <taxon>Fabales</taxon>
        <taxon>Fabaceae</taxon>
        <taxon>Papilionoideae</taxon>
        <taxon>50 kb inversion clade</taxon>
        <taxon>NPAAA clade</taxon>
        <taxon>Hologalegina</taxon>
        <taxon>IRL clade</taxon>
        <taxon>Fabeae</taxon>
        <taxon>Vicia</taxon>
    </lineage>
</organism>
<name>A0AAV0ZUS5_VICFA</name>
<sequence length="107" mass="12305">MFFLSFLNVKILKRHEILWIMNTEMGVEYRRKGRLESREELEEHEAFVVKIEEDVIRVSISETLITTENLPAAPSSLPDTTLSCKRKGEEGLTGHSKLENKTTSRKG</sequence>
<evidence type="ECO:0000313" key="3">
    <source>
        <dbReference type="Proteomes" id="UP001157006"/>
    </source>
</evidence>
<dbReference type="EMBL" id="OX451737">
    <property type="protein sequence ID" value="CAI8600180.1"/>
    <property type="molecule type" value="Genomic_DNA"/>
</dbReference>
<gene>
    <name evidence="2" type="ORF">VFH_II209920</name>
</gene>
<evidence type="ECO:0000313" key="2">
    <source>
        <dbReference type="EMBL" id="CAI8600180.1"/>
    </source>
</evidence>
<dbReference type="AlphaFoldDB" id="A0AAV0ZUS5"/>
<evidence type="ECO:0000256" key="1">
    <source>
        <dbReference type="SAM" id="MobiDB-lite"/>
    </source>
</evidence>
<protein>
    <submittedName>
        <fullName evidence="2">Uncharacterized protein</fullName>
    </submittedName>
</protein>
<dbReference type="Proteomes" id="UP001157006">
    <property type="component" value="Chromosome 2"/>
</dbReference>
<keyword evidence="3" id="KW-1185">Reference proteome</keyword>
<feature type="region of interest" description="Disordered" evidence="1">
    <location>
        <begin position="70"/>
        <end position="107"/>
    </location>
</feature>
<reference evidence="2 3" key="1">
    <citation type="submission" date="2023-01" db="EMBL/GenBank/DDBJ databases">
        <authorList>
            <person name="Kreplak J."/>
        </authorList>
    </citation>
    <scope>NUCLEOTIDE SEQUENCE [LARGE SCALE GENOMIC DNA]</scope>
</reference>
<accession>A0AAV0ZUS5</accession>
<feature type="compositionally biased region" description="Basic and acidic residues" evidence="1">
    <location>
        <begin position="86"/>
        <end position="107"/>
    </location>
</feature>